<keyword evidence="8 11" id="KW-1133">Transmembrane helix</keyword>
<feature type="region of interest" description="Disordered" evidence="10">
    <location>
        <begin position="565"/>
        <end position="621"/>
    </location>
</feature>
<evidence type="ECO:0000256" key="6">
    <source>
        <dbReference type="ARBA" id="ARBA00022741"/>
    </source>
</evidence>
<evidence type="ECO:0000256" key="8">
    <source>
        <dbReference type="ARBA" id="ARBA00022989"/>
    </source>
</evidence>
<evidence type="ECO:0000256" key="4">
    <source>
        <dbReference type="ARBA" id="ARBA00022692"/>
    </source>
</evidence>
<dbReference type="EMBL" id="HBJA01082502">
    <property type="protein sequence ID" value="CAE0817657.1"/>
    <property type="molecule type" value="Transcribed_RNA"/>
</dbReference>
<dbReference type="InterPro" id="IPR050173">
    <property type="entry name" value="ABC_transporter_C-like"/>
</dbReference>
<evidence type="ECO:0000256" key="2">
    <source>
        <dbReference type="ARBA" id="ARBA00009726"/>
    </source>
</evidence>
<keyword evidence="5" id="KW-0677">Repeat</keyword>
<evidence type="ECO:0000259" key="13">
    <source>
        <dbReference type="PROSITE" id="PS50929"/>
    </source>
</evidence>
<evidence type="ECO:0000256" key="5">
    <source>
        <dbReference type="ARBA" id="ARBA00022737"/>
    </source>
</evidence>
<evidence type="ECO:0000256" key="3">
    <source>
        <dbReference type="ARBA" id="ARBA00022448"/>
    </source>
</evidence>
<protein>
    <recommendedName>
        <fullName evidence="15">ATP-dependent transporter ycf16</fullName>
    </recommendedName>
</protein>
<dbReference type="Pfam" id="PF00664">
    <property type="entry name" value="ABC_membrane"/>
    <property type="match status" value="2"/>
</dbReference>
<feature type="domain" description="ABC transmembrane type-1" evidence="13">
    <location>
        <begin position="41"/>
        <end position="319"/>
    </location>
</feature>
<evidence type="ECO:0000256" key="11">
    <source>
        <dbReference type="SAM" id="Phobius"/>
    </source>
</evidence>
<dbReference type="PANTHER" id="PTHR24223">
    <property type="entry name" value="ATP-BINDING CASSETTE SUB-FAMILY C"/>
    <property type="match status" value="1"/>
</dbReference>
<keyword evidence="7" id="KW-0067">ATP-binding</keyword>
<dbReference type="GO" id="GO:0012505">
    <property type="term" value="C:endomembrane system"/>
    <property type="evidence" value="ECO:0007669"/>
    <property type="project" value="UniProtKB-SubCell"/>
</dbReference>
<keyword evidence="6" id="KW-0547">Nucleotide-binding</keyword>
<dbReference type="FunFam" id="3.40.50.300:FF:000997">
    <property type="entry name" value="Multidrug resistance-associated protein 1"/>
    <property type="match status" value="1"/>
</dbReference>
<dbReference type="Gene3D" id="3.40.50.300">
    <property type="entry name" value="P-loop containing nucleotide triphosphate hydrolases"/>
    <property type="match status" value="2"/>
</dbReference>
<keyword evidence="9 11" id="KW-0472">Membrane</keyword>
<dbReference type="InterPro" id="IPR003593">
    <property type="entry name" value="AAA+_ATPase"/>
</dbReference>
<organism evidence="14">
    <name type="scientific">Eutreptiella gymnastica</name>
    <dbReference type="NCBI Taxonomy" id="73025"/>
    <lineage>
        <taxon>Eukaryota</taxon>
        <taxon>Discoba</taxon>
        <taxon>Euglenozoa</taxon>
        <taxon>Euglenida</taxon>
        <taxon>Spirocuta</taxon>
        <taxon>Euglenophyceae</taxon>
        <taxon>Eutreptiales</taxon>
        <taxon>Eutreptiaceae</taxon>
        <taxon>Eutreptiella</taxon>
    </lineage>
</organism>
<evidence type="ECO:0000259" key="12">
    <source>
        <dbReference type="PROSITE" id="PS50893"/>
    </source>
</evidence>
<feature type="domain" description="ABC transporter" evidence="12">
    <location>
        <begin position="1045"/>
        <end position="1282"/>
    </location>
</feature>
<keyword evidence="3" id="KW-0813">Transport</keyword>
<name>A0A7S4FWP9_9EUGL</name>
<dbReference type="PROSITE" id="PS50929">
    <property type="entry name" value="ABC_TM1F"/>
    <property type="match status" value="2"/>
</dbReference>
<dbReference type="InterPro" id="IPR036640">
    <property type="entry name" value="ABC1_TM_sf"/>
</dbReference>
<comment type="subcellular location">
    <subcellularLocation>
        <location evidence="1">Endomembrane system</location>
        <topology evidence="1">Multi-pass membrane protein</topology>
    </subcellularLocation>
</comment>
<feature type="compositionally biased region" description="Polar residues" evidence="10">
    <location>
        <begin position="602"/>
        <end position="621"/>
    </location>
</feature>
<dbReference type="CDD" id="cd18580">
    <property type="entry name" value="ABC_6TM_ABCC_D2"/>
    <property type="match status" value="1"/>
</dbReference>
<dbReference type="CDD" id="cd03244">
    <property type="entry name" value="ABCC_MRP_domain2"/>
    <property type="match status" value="1"/>
</dbReference>
<sequence>MRVKAQTVMTKFDKLWEAQQQKKDPKLWIALFGMVKYDIMIVMLYGALYSVTVFTVPFLFPRVLDVISGKRPQWEGYMYAGIIYGMNIVGGIIQSHSQARMQGVALQVRGALSCVIYNKALKLGTDAWKQTTTGQVFNMVGQRVEQLFRSMPILQAASYVPLLVIIAFAYLFYVLGWAAAGGLVVLCIAVPFNYHITKSFRVFLFGKYGFADKRMTIMNQVLQAIRVIKFYAWENSFIEGIQDQRRQEVKISRKLSLQVAKLMVSQNFAPSLFQLAIFVVYALVNDISNVGIIFTSIALVNMIRQSFAILPFIFSNLQTSSATLTDIKKYLMLPEIDPNTEAGEGGRGEVRLRRLSLRWGKEADPVFTDVELSVQPGELVMIVGKVGSGKTSLLNAILQEGEVQGQLHVGGTVAYVPQQAWIMNAKLQDNVLFGKPYSAAYDQTIRVCDLRADLKNLPDGDQTEIGEKGINISGGQKQRISLARAVYQDADIYLLDDPLSAVDVHVGRRIFERCINGVLKKKTRILVTNQLQYLSHADRIYLLQDTAVLPVTLDSPEMQEMLEDHRGNSAVTKQAAQTAGAVDPGAATQDEEEQKAGADTDSLLSRQQSKNMSDSFSAPKNLSNSFAGLSQRLSSRVSLAPDTVDRLDRVEEDVARLSMDMPLPAELRRSSIASHVSHASATSCASAKQPPAAAAKPAGKLTEDEDRVEGGITWGTYKKYLGPFGGVCWFITNVLITTLQHVFEKGSQLWLGLWAEGRIFPGMPAYFFLSVYGGMIVLSAICVALREVQFALGSARPMWVLHESALQSVFAAPMSYFDTTPSGRIINRFTGDIQDLDFLLPLFFNQHVNMSFILVASVVTVLIAAPWFVVVVAVVYGLYLLFARYYAKSSLELRRLFAITKSPVLSHFQESLQGLGSIRAYAQQDRFYAEFRTRLDANSACYFTERIGFEWMRFRCNQLSAVMIGGASLCLIALRDYIDPSLAGLALSQAVLFVVVSSQATEFYIQATVAMACAERLSSFDSIESEEAGAMYQAPPDDWPSAGAIQLSDLKARYRTNTPLVLKGINIEIKPGEKIGFVGRTGSGKSSMLLALYRMLMIEGTINIDGIDISKVSRRELRKRLCVIPQEPVLFKGTLRYNLDPTSTYSDDNLWRALELSNLAEYVKVQEVEGGDNLNMHVEEGGSSLSVGQAQLICLARAVLRKSKLLFMDEATASVDVTTDKLIQNVIRENFQDCTVITIAHRLHTIMDCDRVLVLDHGQVAEYDTPQKLCADPDSVFGGMLKQGTKLE</sequence>
<feature type="transmembrane region" description="Helical" evidence="11">
    <location>
        <begin position="763"/>
        <end position="785"/>
    </location>
</feature>
<feature type="transmembrane region" description="Helical" evidence="11">
    <location>
        <begin position="27"/>
        <end position="56"/>
    </location>
</feature>
<proteinExistence type="inferred from homology"/>
<evidence type="ECO:0008006" key="15">
    <source>
        <dbReference type="Google" id="ProtNLM"/>
    </source>
</evidence>
<evidence type="ECO:0000313" key="14">
    <source>
        <dbReference type="EMBL" id="CAE0817657.1"/>
    </source>
</evidence>
<dbReference type="InterPro" id="IPR003439">
    <property type="entry name" value="ABC_transporter-like_ATP-bd"/>
</dbReference>
<feature type="region of interest" description="Disordered" evidence="10">
    <location>
        <begin position="682"/>
        <end position="702"/>
    </location>
</feature>
<feature type="transmembrane region" description="Helical" evidence="11">
    <location>
        <begin position="76"/>
        <end position="93"/>
    </location>
</feature>
<reference evidence="14" key="1">
    <citation type="submission" date="2021-01" db="EMBL/GenBank/DDBJ databases">
        <authorList>
            <person name="Corre E."/>
            <person name="Pelletier E."/>
            <person name="Niang G."/>
            <person name="Scheremetjew M."/>
            <person name="Finn R."/>
            <person name="Kale V."/>
            <person name="Holt S."/>
            <person name="Cochrane G."/>
            <person name="Meng A."/>
            <person name="Brown T."/>
            <person name="Cohen L."/>
        </authorList>
    </citation>
    <scope>NUCLEOTIDE SEQUENCE</scope>
    <source>
        <strain evidence="14">CCMP1594</strain>
    </source>
</reference>
<dbReference type="CDD" id="cd18579">
    <property type="entry name" value="ABC_6TM_ABCC_D1"/>
    <property type="match status" value="1"/>
</dbReference>
<dbReference type="CDD" id="cd03250">
    <property type="entry name" value="ABCC_MRP_domain1"/>
    <property type="match status" value="1"/>
</dbReference>
<dbReference type="InterPro" id="IPR044746">
    <property type="entry name" value="ABCC_6TM_D1"/>
</dbReference>
<dbReference type="SMART" id="SM00382">
    <property type="entry name" value="AAA"/>
    <property type="match status" value="2"/>
</dbReference>
<dbReference type="GO" id="GO:0140359">
    <property type="term" value="F:ABC-type transporter activity"/>
    <property type="evidence" value="ECO:0007669"/>
    <property type="project" value="InterPro"/>
</dbReference>
<gene>
    <name evidence="14" type="ORF">EGYM00163_LOCUS28825</name>
</gene>
<evidence type="ECO:0000256" key="1">
    <source>
        <dbReference type="ARBA" id="ARBA00004127"/>
    </source>
</evidence>
<keyword evidence="4 11" id="KW-0812">Transmembrane</keyword>
<dbReference type="FunFam" id="1.20.1560.10:FF:000013">
    <property type="entry name" value="ABC transporter C family member 2"/>
    <property type="match status" value="1"/>
</dbReference>
<feature type="transmembrane region" description="Helical" evidence="11">
    <location>
        <begin position="852"/>
        <end position="882"/>
    </location>
</feature>
<dbReference type="PROSITE" id="PS00211">
    <property type="entry name" value="ABC_TRANSPORTER_1"/>
    <property type="match status" value="2"/>
</dbReference>
<evidence type="ECO:0000256" key="7">
    <source>
        <dbReference type="ARBA" id="ARBA00022840"/>
    </source>
</evidence>
<dbReference type="InterPro" id="IPR027417">
    <property type="entry name" value="P-loop_NTPase"/>
</dbReference>
<dbReference type="SUPFAM" id="SSF90123">
    <property type="entry name" value="ABC transporter transmembrane region"/>
    <property type="match status" value="2"/>
</dbReference>
<feature type="transmembrane region" description="Helical" evidence="11">
    <location>
        <begin position="262"/>
        <end position="284"/>
    </location>
</feature>
<feature type="transmembrane region" description="Helical" evidence="11">
    <location>
        <begin position="720"/>
        <end position="743"/>
    </location>
</feature>
<dbReference type="GO" id="GO:0016020">
    <property type="term" value="C:membrane"/>
    <property type="evidence" value="ECO:0007669"/>
    <property type="project" value="InterPro"/>
</dbReference>
<dbReference type="Gene3D" id="1.20.1560.10">
    <property type="entry name" value="ABC transporter type 1, transmembrane domain"/>
    <property type="match status" value="2"/>
</dbReference>
<accession>A0A7S4FWP9</accession>
<dbReference type="FunFam" id="3.40.50.300:FF:000074">
    <property type="entry name" value="Multidrug resistance-associated protein 5 isoform 1"/>
    <property type="match status" value="1"/>
</dbReference>
<dbReference type="PROSITE" id="PS50893">
    <property type="entry name" value="ABC_TRANSPORTER_2"/>
    <property type="match status" value="2"/>
</dbReference>
<evidence type="ECO:0000256" key="10">
    <source>
        <dbReference type="SAM" id="MobiDB-lite"/>
    </source>
</evidence>
<dbReference type="InterPro" id="IPR044726">
    <property type="entry name" value="ABCC_6TM_D2"/>
</dbReference>
<dbReference type="InterPro" id="IPR017871">
    <property type="entry name" value="ABC_transporter-like_CS"/>
</dbReference>
<feature type="compositionally biased region" description="Low complexity" evidence="10">
    <location>
        <begin position="682"/>
        <end position="700"/>
    </location>
</feature>
<feature type="domain" description="ABC transporter" evidence="12">
    <location>
        <begin position="350"/>
        <end position="570"/>
    </location>
</feature>
<dbReference type="Pfam" id="PF00005">
    <property type="entry name" value="ABC_tran"/>
    <property type="match status" value="2"/>
</dbReference>
<feature type="transmembrane region" description="Helical" evidence="11">
    <location>
        <begin position="153"/>
        <end position="173"/>
    </location>
</feature>
<dbReference type="SUPFAM" id="SSF52540">
    <property type="entry name" value="P-loop containing nucleoside triphosphate hydrolases"/>
    <property type="match status" value="2"/>
</dbReference>
<dbReference type="GO" id="GO:0005524">
    <property type="term" value="F:ATP binding"/>
    <property type="evidence" value="ECO:0007669"/>
    <property type="project" value="UniProtKB-KW"/>
</dbReference>
<dbReference type="GO" id="GO:0016887">
    <property type="term" value="F:ATP hydrolysis activity"/>
    <property type="evidence" value="ECO:0007669"/>
    <property type="project" value="InterPro"/>
</dbReference>
<feature type="domain" description="ABC transmembrane type-1" evidence="13">
    <location>
        <begin position="724"/>
        <end position="993"/>
    </location>
</feature>
<dbReference type="InterPro" id="IPR011527">
    <property type="entry name" value="ABC1_TM_dom"/>
</dbReference>
<evidence type="ECO:0000256" key="9">
    <source>
        <dbReference type="ARBA" id="ARBA00023136"/>
    </source>
</evidence>
<comment type="similarity">
    <text evidence="2">Belongs to the ABC transporter superfamily. ABCC family. Conjugate transporter (TC 3.A.1.208) subfamily.</text>
</comment>